<protein>
    <submittedName>
        <fullName evidence="3">Uncharacterized protein LOC108563175</fullName>
    </submittedName>
</protein>
<evidence type="ECO:0000313" key="3">
    <source>
        <dbReference type="RefSeq" id="XP_017777269.1"/>
    </source>
</evidence>
<evidence type="ECO:0000313" key="2">
    <source>
        <dbReference type="Proteomes" id="UP000695000"/>
    </source>
</evidence>
<dbReference type="Proteomes" id="UP000695000">
    <property type="component" value="Unplaced"/>
</dbReference>
<accession>A0ABM1MRR9</accession>
<keyword evidence="2" id="KW-1185">Reference proteome</keyword>
<evidence type="ECO:0000256" key="1">
    <source>
        <dbReference type="SAM" id="MobiDB-lite"/>
    </source>
</evidence>
<feature type="region of interest" description="Disordered" evidence="1">
    <location>
        <begin position="27"/>
        <end position="69"/>
    </location>
</feature>
<proteinExistence type="predicted"/>
<name>A0ABM1MRR9_NICVS</name>
<sequence>MKTGAVEDNKPTCKSTVKVSSARPFKSIRECGPPRPVEIPTEEPIRKAKGCQRSNQCQDSGEESLCGSPSNLPFPRLDGKLPQPSDKCNKGFLDECKCFCETVMNVFAPPVNPKHSPTEYYTTGKVVQEKKAEVQTGKVVSCKQSVCRPNVENKIHYLEPAPVQIAKPLKPERYIGRPCKKDTQILRGRITKEPVRRNYLENLKTQKKPLGRTFPNDYEKAFETKYQCKRVPAFGDKCGTKHKKKKGSGYLRPLEKKPADTRNAVCGCARPIACKKKRN</sequence>
<organism evidence="2 3">
    <name type="scientific">Nicrophorus vespilloides</name>
    <name type="common">Boreal carrion beetle</name>
    <dbReference type="NCBI Taxonomy" id="110193"/>
    <lineage>
        <taxon>Eukaryota</taxon>
        <taxon>Metazoa</taxon>
        <taxon>Ecdysozoa</taxon>
        <taxon>Arthropoda</taxon>
        <taxon>Hexapoda</taxon>
        <taxon>Insecta</taxon>
        <taxon>Pterygota</taxon>
        <taxon>Neoptera</taxon>
        <taxon>Endopterygota</taxon>
        <taxon>Coleoptera</taxon>
        <taxon>Polyphaga</taxon>
        <taxon>Staphyliniformia</taxon>
        <taxon>Silphidae</taxon>
        <taxon>Nicrophorinae</taxon>
        <taxon>Nicrophorus</taxon>
    </lineage>
</organism>
<dbReference type="GeneID" id="108563175"/>
<dbReference type="RefSeq" id="XP_017777269.1">
    <property type="nucleotide sequence ID" value="XM_017921780.1"/>
</dbReference>
<reference evidence="3" key="1">
    <citation type="submission" date="2025-08" db="UniProtKB">
        <authorList>
            <consortium name="RefSeq"/>
        </authorList>
    </citation>
    <scope>IDENTIFICATION</scope>
    <source>
        <tissue evidence="3">Whole Larva</tissue>
    </source>
</reference>
<gene>
    <name evidence="3" type="primary">LOC108563175</name>
</gene>